<accession>A0A848K9Y5</accession>
<dbReference type="Pfam" id="PF01497">
    <property type="entry name" value="Peripla_BP_2"/>
    <property type="match status" value="1"/>
</dbReference>
<organism evidence="7 8">
    <name type="scientific">Antrihabitans stalactiti</name>
    <dbReference type="NCBI Taxonomy" id="2584121"/>
    <lineage>
        <taxon>Bacteria</taxon>
        <taxon>Bacillati</taxon>
        <taxon>Actinomycetota</taxon>
        <taxon>Actinomycetes</taxon>
        <taxon>Mycobacteriales</taxon>
        <taxon>Nocardiaceae</taxon>
        <taxon>Antrihabitans</taxon>
    </lineage>
</organism>
<dbReference type="Gene3D" id="3.40.50.1980">
    <property type="entry name" value="Nitrogenase molybdenum iron protein domain"/>
    <property type="match status" value="2"/>
</dbReference>
<sequence length="348" mass="35786">MPVRKLTALVAVPLAAIALFTIAGCGNSANDDAANEIARTTTLIAGAGVVGIERDTSKACPVAAPADPADGPTRRITHAGGESVVPADPKRIVVLSTQALDSVCAVGLWERVVGAATLDGPVAQPEYLGTGIALIPGIGVVGAPDPAQIEALHPDLILGSAVPDAALADRLKAIAPTVFDAVDGGWKRQFGLAAQALGRGTTAIGAVAAYEQDARDTGVALNSYQTQASIVRFSADSALVEGTESFAGQILTDTGVRRPGYQRGASFTVSTSDLDKAEADIIYVSFEGDRGLTHGKSVLDSDAWEDLGASKDRRVFAVEDAIWNGNGLVAARSLVEDLRKTLNSYVTG</sequence>
<gene>
    <name evidence="7" type="ORF">FGL95_05365</name>
</gene>
<evidence type="ECO:0000256" key="3">
    <source>
        <dbReference type="ARBA" id="ARBA00022448"/>
    </source>
</evidence>
<evidence type="ECO:0000313" key="7">
    <source>
        <dbReference type="EMBL" id="NMN94466.1"/>
    </source>
</evidence>
<dbReference type="PANTHER" id="PTHR30532:SF25">
    <property type="entry name" value="IRON(III) DICITRATE-BINDING PERIPLASMIC PROTEIN"/>
    <property type="match status" value="1"/>
</dbReference>
<evidence type="ECO:0000259" key="6">
    <source>
        <dbReference type="PROSITE" id="PS50983"/>
    </source>
</evidence>
<evidence type="ECO:0000256" key="2">
    <source>
        <dbReference type="ARBA" id="ARBA00008814"/>
    </source>
</evidence>
<feature type="domain" description="Fe/B12 periplasmic-binding" evidence="6">
    <location>
        <begin position="91"/>
        <end position="346"/>
    </location>
</feature>
<feature type="signal peptide" evidence="5">
    <location>
        <begin position="1"/>
        <end position="23"/>
    </location>
</feature>
<dbReference type="PROSITE" id="PS50983">
    <property type="entry name" value="FE_B12_PBP"/>
    <property type="match status" value="1"/>
</dbReference>
<dbReference type="RefSeq" id="WP_169585113.1">
    <property type="nucleotide sequence ID" value="NZ_VCQU01000001.1"/>
</dbReference>
<reference evidence="7 8" key="2">
    <citation type="submission" date="2020-06" db="EMBL/GenBank/DDBJ databases">
        <title>Antribacter stalactiti gen. nov., sp. nov., a new member of the family Nacardiaceae isolated from a cave.</title>
        <authorList>
            <person name="Kim I.S."/>
        </authorList>
    </citation>
    <scope>NUCLEOTIDE SEQUENCE [LARGE SCALE GENOMIC DNA]</scope>
    <source>
        <strain evidence="7 8">YC2-7</strain>
    </source>
</reference>
<dbReference type="SUPFAM" id="SSF53807">
    <property type="entry name" value="Helical backbone' metal receptor"/>
    <property type="match status" value="1"/>
</dbReference>
<proteinExistence type="inferred from homology"/>
<dbReference type="PROSITE" id="PS51257">
    <property type="entry name" value="PROKAR_LIPOPROTEIN"/>
    <property type="match status" value="1"/>
</dbReference>
<dbReference type="InterPro" id="IPR002491">
    <property type="entry name" value="ABC_transptr_periplasmic_BD"/>
</dbReference>
<evidence type="ECO:0000256" key="5">
    <source>
        <dbReference type="SAM" id="SignalP"/>
    </source>
</evidence>
<keyword evidence="3" id="KW-0813">Transport</keyword>
<name>A0A848K9Y5_9NOCA</name>
<keyword evidence="8" id="KW-1185">Reference proteome</keyword>
<dbReference type="GO" id="GO:0030288">
    <property type="term" value="C:outer membrane-bounded periplasmic space"/>
    <property type="evidence" value="ECO:0007669"/>
    <property type="project" value="TreeGrafter"/>
</dbReference>
<dbReference type="EMBL" id="VCQU01000001">
    <property type="protein sequence ID" value="NMN94466.1"/>
    <property type="molecule type" value="Genomic_DNA"/>
</dbReference>
<evidence type="ECO:0000256" key="1">
    <source>
        <dbReference type="ARBA" id="ARBA00004196"/>
    </source>
</evidence>
<comment type="caution">
    <text evidence="7">The sequence shown here is derived from an EMBL/GenBank/DDBJ whole genome shotgun (WGS) entry which is preliminary data.</text>
</comment>
<comment type="similarity">
    <text evidence="2">Belongs to the bacterial solute-binding protein 8 family.</text>
</comment>
<dbReference type="AlphaFoldDB" id="A0A848K9Y5"/>
<dbReference type="Proteomes" id="UP000535543">
    <property type="component" value="Unassembled WGS sequence"/>
</dbReference>
<dbReference type="PANTHER" id="PTHR30532">
    <property type="entry name" value="IRON III DICITRATE-BINDING PERIPLASMIC PROTEIN"/>
    <property type="match status" value="1"/>
</dbReference>
<comment type="subcellular location">
    <subcellularLocation>
        <location evidence="1">Cell envelope</location>
    </subcellularLocation>
</comment>
<protein>
    <submittedName>
        <fullName evidence="7">Transporter</fullName>
    </submittedName>
</protein>
<dbReference type="InterPro" id="IPR051313">
    <property type="entry name" value="Bact_iron-sidero_bind"/>
</dbReference>
<keyword evidence="4 5" id="KW-0732">Signal</keyword>
<reference evidence="7 8" key="1">
    <citation type="submission" date="2019-05" db="EMBL/GenBank/DDBJ databases">
        <authorList>
            <person name="Lee S.D."/>
        </authorList>
    </citation>
    <scope>NUCLEOTIDE SEQUENCE [LARGE SCALE GENOMIC DNA]</scope>
    <source>
        <strain evidence="7 8">YC2-7</strain>
    </source>
</reference>
<dbReference type="GO" id="GO:1901678">
    <property type="term" value="P:iron coordination entity transport"/>
    <property type="evidence" value="ECO:0007669"/>
    <property type="project" value="UniProtKB-ARBA"/>
</dbReference>
<evidence type="ECO:0000313" key="8">
    <source>
        <dbReference type="Proteomes" id="UP000535543"/>
    </source>
</evidence>
<evidence type="ECO:0000256" key="4">
    <source>
        <dbReference type="ARBA" id="ARBA00022729"/>
    </source>
</evidence>
<feature type="chain" id="PRO_5038425176" evidence="5">
    <location>
        <begin position="24"/>
        <end position="348"/>
    </location>
</feature>